<accession>A0A2T5C588</accession>
<evidence type="ECO:0000256" key="2">
    <source>
        <dbReference type="HAMAP-Rule" id="MF_00795"/>
    </source>
</evidence>
<reference evidence="3 4" key="1">
    <citation type="submission" date="2018-04" db="EMBL/GenBank/DDBJ databases">
        <title>Genomic Encyclopedia of Archaeal and Bacterial Type Strains, Phase II (KMG-II): from individual species to whole genera.</title>
        <authorList>
            <person name="Goeker M."/>
        </authorList>
    </citation>
    <scope>NUCLEOTIDE SEQUENCE [LARGE SCALE GENOMIC DNA]</scope>
    <source>
        <strain evidence="3 4">DSM 28823</strain>
    </source>
</reference>
<proteinExistence type="inferred from homology"/>
<protein>
    <recommendedName>
        <fullName evidence="2">PF03932 family protein CutC</fullName>
    </recommendedName>
</protein>
<dbReference type="GO" id="GO:0005507">
    <property type="term" value="F:copper ion binding"/>
    <property type="evidence" value="ECO:0007669"/>
    <property type="project" value="TreeGrafter"/>
</dbReference>
<dbReference type="PANTHER" id="PTHR12598:SF0">
    <property type="entry name" value="COPPER HOMEOSTASIS PROTEIN CUTC HOMOLOG"/>
    <property type="match status" value="1"/>
</dbReference>
<sequence length="213" mass="23183">MKSEILVREACVETVEECVLAEQNGANRLELCSDLANDGLSPSVELLEQVMLKVNIPIKAMVRPRAGGFLYSEEEIRQMEQEIAFFKAKGVYGVVFGMTTADNELDIAAIRRLAQAAKPMNVCVHKAIDGVKDPWADFQRLYREVPEVDAVLTSGGAQTAAEGAELLQQMTALGGDKLKVVVAGKVTSENIDELCRTIGASEYHGKKIVGELK</sequence>
<evidence type="ECO:0000256" key="1">
    <source>
        <dbReference type="ARBA" id="ARBA00007768"/>
    </source>
</evidence>
<comment type="caution">
    <text evidence="2">Once thought to be involved in copper homeostasis, experiments in E.coli have shown this is not the case.</text>
</comment>
<dbReference type="InterPro" id="IPR005627">
    <property type="entry name" value="CutC-like"/>
</dbReference>
<organism evidence="3 4">
    <name type="scientific">Mangrovibacterium marinum</name>
    <dbReference type="NCBI Taxonomy" id="1639118"/>
    <lineage>
        <taxon>Bacteria</taxon>
        <taxon>Pseudomonadati</taxon>
        <taxon>Bacteroidota</taxon>
        <taxon>Bacteroidia</taxon>
        <taxon>Marinilabiliales</taxon>
        <taxon>Prolixibacteraceae</taxon>
        <taxon>Mangrovibacterium</taxon>
    </lineage>
</organism>
<evidence type="ECO:0000313" key="4">
    <source>
        <dbReference type="Proteomes" id="UP000243525"/>
    </source>
</evidence>
<dbReference type="Proteomes" id="UP000243525">
    <property type="component" value="Unassembled WGS sequence"/>
</dbReference>
<gene>
    <name evidence="2" type="primary">cutC</name>
    <name evidence="3" type="ORF">C8N47_10247</name>
</gene>
<comment type="subcellular location">
    <subcellularLocation>
        <location evidence="2">Cytoplasm</location>
    </subcellularLocation>
</comment>
<comment type="caution">
    <text evidence="3">The sequence shown here is derived from an EMBL/GenBank/DDBJ whole genome shotgun (WGS) entry which is preliminary data.</text>
</comment>
<dbReference type="Gene3D" id="3.20.20.380">
    <property type="entry name" value="Copper homeostasis (CutC) domain"/>
    <property type="match status" value="1"/>
</dbReference>
<dbReference type="InterPro" id="IPR036822">
    <property type="entry name" value="CutC-like_dom_sf"/>
</dbReference>
<keyword evidence="2" id="KW-0963">Cytoplasm</keyword>
<dbReference type="RefSeq" id="WP_107820857.1">
    <property type="nucleotide sequence ID" value="NZ_QAAD01000002.1"/>
</dbReference>
<dbReference type="OrthoDB" id="9815677at2"/>
<dbReference type="AlphaFoldDB" id="A0A2T5C588"/>
<dbReference type="SUPFAM" id="SSF110395">
    <property type="entry name" value="CutC-like"/>
    <property type="match status" value="1"/>
</dbReference>
<comment type="similarity">
    <text evidence="1 2">Belongs to the CutC family.</text>
</comment>
<evidence type="ECO:0000313" key="3">
    <source>
        <dbReference type="EMBL" id="PTN10064.1"/>
    </source>
</evidence>
<dbReference type="Pfam" id="PF03932">
    <property type="entry name" value="CutC"/>
    <property type="match status" value="1"/>
</dbReference>
<name>A0A2T5C588_9BACT</name>
<keyword evidence="4" id="KW-1185">Reference proteome</keyword>
<dbReference type="HAMAP" id="MF_00795">
    <property type="entry name" value="CutC"/>
    <property type="match status" value="1"/>
</dbReference>
<dbReference type="EMBL" id="QAAD01000002">
    <property type="protein sequence ID" value="PTN10064.1"/>
    <property type="molecule type" value="Genomic_DNA"/>
</dbReference>
<dbReference type="PANTHER" id="PTHR12598">
    <property type="entry name" value="COPPER HOMEOSTASIS PROTEIN CUTC"/>
    <property type="match status" value="1"/>
</dbReference>
<dbReference type="GO" id="GO:0005737">
    <property type="term" value="C:cytoplasm"/>
    <property type="evidence" value="ECO:0007669"/>
    <property type="project" value="UniProtKB-SubCell"/>
</dbReference>